<dbReference type="InterPro" id="IPR059215">
    <property type="entry name" value="BRCT2_TopBP1-like"/>
</dbReference>
<dbReference type="EnsemblProtists" id="PYU1_T008280">
    <property type="protein sequence ID" value="PYU1_T008280"/>
    <property type="gene ID" value="PYU1_G008264"/>
</dbReference>
<protein>
    <recommendedName>
        <fullName evidence="3">BRCT domain-containing protein</fullName>
    </recommendedName>
</protein>
<dbReference type="InterPro" id="IPR001357">
    <property type="entry name" value="BRCT_dom"/>
</dbReference>
<dbReference type="AlphaFoldDB" id="K3WTI6"/>
<keyword evidence="1" id="KW-0677">Repeat</keyword>
<reference evidence="5" key="2">
    <citation type="submission" date="2010-04" db="EMBL/GenBank/DDBJ databases">
        <authorList>
            <person name="Buell R."/>
            <person name="Hamilton J."/>
            <person name="Hostetler J."/>
        </authorList>
    </citation>
    <scope>NUCLEOTIDE SEQUENCE [LARGE SCALE GENOMIC DNA]</scope>
    <source>
        <strain evidence="5">DAOM:BR144</strain>
    </source>
</reference>
<sequence>MSEKLFDGLWICTTGLEVHVKEQIRKIVLACGGTFDDDLALDSTTHLIADAVGSQKHRAAEAHNIHVATPKWVFDSFRAHTLLDIASYRLRILEGLVICTTGLASHSRDQVERMATIHGALYDPNLEVGHTSVLIAQRPGGAKYEASVSFNIPIVHISWLHACLENETLLDESEFSLEKVLRPSRLFSQLQEEINQVVTALPQLMKRYHEQHKQDDDWNPQDDDDDVEWMDLFDSCIFHLIGFPSNVEAQLQQLIRTSMGTIYYDMSTAHVTHVLVSPSLRDGHALASLEEQVSMAHAETHVHFVSAKWLLDSIKCLRLEPEEMYPVEIDADHEMPPTAPSVPSMYETALDASYEHIPDAIECAATIAAAAQDDGAPPAPDAPQDDADDIPQGNKPQSLFSGCAFLLLCRDPDDRLLIKPLIKQIHHQSQAQAFAVDFRDLAHLDTSQFTFLTHIVICDGVDVEPDVAMQIDQQFASLKDVDKHDNNDQKKRKRRRGVTFVSDLWVHCCLAAQVMLSHQAHELFSLTVHQTRSLFSHPLPLRCFTKVRASTSVYVGVDRVVVMELLKLAGAQATSKMSKRNSHLICLKPIGMKYEKAKEWGLKIVTARWLIQSIIQGTLLDEQADEFQVKDEDDGNGDADEAAADVNGGDQAGE</sequence>
<dbReference type="PROSITE" id="PS50172">
    <property type="entry name" value="BRCT"/>
    <property type="match status" value="4"/>
</dbReference>
<dbReference type="Pfam" id="PF16589">
    <property type="entry name" value="BRCT_2"/>
    <property type="match status" value="1"/>
</dbReference>
<dbReference type="Pfam" id="PF00533">
    <property type="entry name" value="BRCT"/>
    <property type="match status" value="2"/>
</dbReference>
<name>K3WTI6_GLOUD</name>
<dbReference type="GO" id="GO:0007095">
    <property type="term" value="P:mitotic G2 DNA damage checkpoint signaling"/>
    <property type="evidence" value="ECO:0007669"/>
    <property type="project" value="TreeGrafter"/>
</dbReference>
<evidence type="ECO:0000313" key="4">
    <source>
        <dbReference type="EnsemblProtists" id="PYU1_T008280"/>
    </source>
</evidence>
<reference evidence="5" key="1">
    <citation type="journal article" date="2010" name="Genome Biol.">
        <title>Genome sequence of the necrotrophic plant pathogen Pythium ultimum reveals original pathogenicity mechanisms and effector repertoire.</title>
        <authorList>
            <person name="Levesque C.A."/>
            <person name="Brouwer H."/>
            <person name="Cano L."/>
            <person name="Hamilton J.P."/>
            <person name="Holt C."/>
            <person name="Huitema E."/>
            <person name="Raffaele S."/>
            <person name="Robideau G.P."/>
            <person name="Thines M."/>
            <person name="Win J."/>
            <person name="Zerillo M.M."/>
            <person name="Beakes G.W."/>
            <person name="Boore J.L."/>
            <person name="Busam D."/>
            <person name="Dumas B."/>
            <person name="Ferriera S."/>
            <person name="Fuerstenberg S.I."/>
            <person name="Gachon C.M."/>
            <person name="Gaulin E."/>
            <person name="Govers F."/>
            <person name="Grenville-Briggs L."/>
            <person name="Horner N."/>
            <person name="Hostetler J."/>
            <person name="Jiang R.H."/>
            <person name="Johnson J."/>
            <person name="Krajaejun T."/>
            <person name="Lin H."/>
            <person name="Meijer H.J."/>
            <person name="Moore B."/>
            <person name="Morris P."/>
            <person name="Phuntmart V."/>
            <person name="Puiu D."/>
            <person name="Shetty J."/>
            <person name="Stajich J.E."/>
            <person name="Tripathy S."/>
            <person name="Wawra S."/>
            <person name="van West P."/>
            <person name="Whitty B.R."/>
            <person name="Coutinho P.M."/>
            <person name="Henrissat B."/>
            <person name="Martin F."/>
            <person name="Thomas P.D."/>
            <person name="Tyler B.M."/>
            <person name="De Vries R.P."/>
            <person name="Kamoun S."/>
            <person name="Yandell M."/>
            <person name="Tisserat N."/>
            <person name="Buell C.R."/>
        </authorList>
    </citation>
    <scope>NUCLEOTIDE SEQUENCE</scope>
    <source>
        <strain evidence="5">DAOM:BR144</strain>
    </source>
</reference>
<feature type="domain" description="BRCT" evidence="3">
    <location>
        <begin position="1"/>
        <end position="90"/>
    </location>
</feature>
<dbReference type="OMA" id="NLTRRCT"/>
<dbReference type="PANTHER" id="PTHR13561:SF20">
    <property type="entry name" value="DNA TOPOISOMERASE 2-BINDING PROTEIN 1"/>
    <property type="match status" value="1"/>
</dbReference>
<feature type="compositionally biased region" description="Low complexity" evidence="2">
    <location>
        <begin position="644"/>
        <end position="654"/>
    </location>
</feature>
<feature type="region of interest" description="Disordered" evidence="2">
    <location>
        <begin position="373"/>
        <end position="394"/>
    </location>
</feature>
<feature type="compositionally biased region" description="Acidic residues" evidence="2">
    <location>
        <begin position="631"/>
        <end position="643"/>
    </location>
</feature>
<evidence type="ECO:0000313" key="5">
    <source>
        <dbReference type="Proteomes" id="UP000019132"/>
    </source>
</evidence>
<dbReference type="PANTHER" id="PTHR13561">
    <property type="entry name" value="DNA REPLICATION REGULATOR DPB11-RELATED"/>
    <property type="match status" value="1"/>
</dbReference>
<dbReference type="HOGENOM" id="CLU_431166_0_0_1"/>
<dbReference type="SUPFAM" id="SSF52113">
    <property type="entry name" value="BRCT domain"/>
    <property type="match status" value="4"/>
</dbReference>
<dbReference type="InParanoid" id="K3WTI6"/>
<organism evidence="4 5">
    <name type="scientific">Globisporangium ultimum (strain ATCC 200006 / CBS 805.95 / DAOM BR144)</name>
    <name type="common">Pythium ultimum</name>
    <dbReference type="NCBI Taxonomy" id="431595"/>
    <lineage>
        <taxon>Eukaryota</taxon>
        <taxon>Sar</taxon>
        <taxon>Stramenopiles</taxon>
        <taxon>Oomycota</taxon>
        <taxon>Peronosporomycetes</taxon>
        <taxon>Pythiales</taxon>
        <taxon>Pythiaceae</taxon>
        <taxon>Globisporangium</taxon>
    </lineage>
</organism>
<dbReference type="STRING" id="431595.K3WTI6"/>
<dbReference type="GO" id="GO:0033314">
    <property type="term" value="P:mitotic DNA replication checkpoint signaling"/>
    <property type="evidence" value="ECO:0007669"/>
    <property type="project" value="TreeGrafter"/>
</dbReference>
<evidence type="ECO:0000256" key="2">
    <source>
        <dbReference type="SAM" id="MobiDB-lite"/>
    </source>
</evidence>
<evidence type="ECO:0000259" key="3">
    <source>
        <dbReference type="PROSITE" id="PS50172"/>
    </source>
</evidence>
<keyword evidence="5" id="KW-1185">Reference proteome</keyword>
<evidence type="ECO:0000256" key="1">
    <source>
        <dbReference type="ARBA" id="ARBA00022737"/>
    </source>
</evidence>
<proteinExistence type="predicted"/>
<feature type="domain" description="BRCT" evidence="3">
    <location>
        <begin position="88"/>
        <end position="177"/>
    </location>
</feature>
<feature type="region of interest" description="Disordered" evidence="2">
    <location>
        <begin position="626"/>
        <end position="654"/>
    </location>
</feature>
<dbReference type="eggNOG" id="KOG1929">
    <property type="taxonomic scope" value="Eukaryota"/>
</dbReference>
<dbReference type="VEuPathDB" id="FungiDB:PYU1_G008264"/>
<dbReference type="InterPro" id="IPR036420">
    <property type="entry name" value="BRCT_dom_sf"/>
</dbReference>
<dbReference type="GO" id="GO:0006270">
    <property type="term" value="P:DNA replication initiation"/>
    <property type="evidence" value="ECO:0007669"/>
    <property type="project" value="TreeGrafter"/>
</dbReference>
<dbReference type="Pfam" id="PF12738">
    <property type="entry name" value="PTCB-BRCT"/>
    <property type="match status" value="1"/>
</dbReference>
<dbReference type="Proteomes" id="UP000019132">
    <property type="component" value="Unassembled WGS sequence"/>
</dbReference>
<dbReference type="Gene3D" id="3.40.50.10190">
    <property type="entry name" value="BRCT domain"/>
    <property type="match status" value="4"/>
</dbReference>
<dbReference type="EMBL" id="GL376619">
    <property type="status" value="NOT_ANNOTATED_CDS"/>
    <property type="molecule type" value="Genomic_DNA"/>
</dbReference>
<accession>K3WTI6</accession>
<feature type="domain" description="BRCT" evidence="3">
    <location>
        <begin position="558"/>
        <end position="627"/>
    </location>
</feature>
<feature type="domain" description="BRCT" evidence="3">
    <location>
        <begin position="228"/>
        <end position="327"/>
    </location>
</feature>
<reference evidence="4" key="3">
    <citation type="submission" date="2015-02" db="UniProtKB">
        <authorList>
            <consortium name="EnsemblProtists"/>
        </authorList>
    </citation>
    <scope>IDENTIFICATION</scope>
    <source>
        <strain evidence="4">DAOM BR144</strain>
    </source>
</reference>
<dbReference type="CDD" id="cd17731">
    <property type="entry name" value="BRCT_TopBP1_rpt2_like"/>
    <property type="match status" value="2"/>
</dbReference>
<dbReference type="SMART" id="SM00292">
    <property type="entry name" value="BRCT"/>
    <property type="match status" value="4"/>
</dbReference>